<name>A0ABY7F725_MYAAR</name>
<evidence type="ECO:0000256" key="1">
    <source>
        <dbReference type="SAM" id="Phobius"/>
    </source>
</evidence>
<reference evidence="2" key="1">
    <citation type="submission" date="2022-11" db="EMBL/GenBank/DDBJ databases">
        <title>Centuries of genome instability and evolution in soft-shell clam transmissible cancer (bioRxiv).</title>
        <authorList>
            <person name="Hart S.F.M."/>
            <person name="Yonemitsu M.A."/>
            <person name="Giersch R.M."/>
            <person name="Beal B.F."/>
            <person name="Arriagada G."/>
            <person name="Davis B.W."/>
            <person name="Ostrander E.A."/>
            <person name="Goff S.P."/>
            <person name="Metzger M.J."/>
        </authorList>
    </citation>
    <scope>NUCLEOTIDE SEQUENCE</scope>
    <source>
        <strain evidence="2">MELC-2E11</strain>
        <tissue evidence="2">Siphon/mantle</tissue>
    </source>
</reference>
<feature type="transmembrane region" description="Helical" evidence="1">
    <location>
        <begin position="6"/>
        <end position="26"/>
    </location>
</feature>
<gene>
    <name evidence="2" type="ORF">MAR_032334</name>
</gene>
<keyword evidence="1" id="KW-0472">Membrane</keyword>
<keyword evidence="1" id="KW-0812">Transmembrane</keyword>
<dbReference type="EMBL" id="CP111021">
    <property type="protein sequence ID" value="WAR17740.1"/>
    <property type="molecule type" value="Genomic_DNA"/>
</dbReference>
<feature type="non-terminal residue" evidence="2">
    <location>
        <position position="1"/>
    </location>
</feature>
<keyword evidence="1" id="KW-1133">Transmembrane helix</keyword>
<organism evidence="2 3">
    <name type="scientific">Mya arenaria</name>
    <name type="common">Soft-shell clam</name>
    <dbReference type="NCBI Taxonomy" id="6604"/>
    <lineage>
        <taxon>Eukaryota</taxon>
        <taxon>Metazoa</taxon>
        <taxon>Spiralia</taxon>
        <taxon>Lophotrochozoa</taxon>
        <taxon>Mollusca</taxon>
        <taxon>Bivalvia</taxon>
        <taxon>Autobranchia</taxon>
        <taxon>Heteroconchia</taxon>
        <taxon>Euheterodonta</taxon>
        <taxon>Imparidentia</taxon>
        <taxon>Neoheterodontei</taxon>
        <taxon>Myida</taxon>
        <taxon>Myoidea</taxon>
        <taxon>Myidae</taxon>
        <taxon>Mya</taxon>
    </lineage>
</organism>
<evidence type="ECO:0000313" key="2">
    <source>
        <dbReference type="EMBL" id="WAR17740.1"/>
    </source>
</evidence>
<protein>
    <submittedName>
        <fullName evidence="2">Uncharacterized protein</fullName>
    </submittedName>
</protein>
<evidence type="ECO:0000313" key="3">
    <source>
        <dbReference type="Proteomes" id="UP001164746"/>
    </source>
</evidence>
<keyword evidence="3" id="KW-1185">Reference proteome</keyword>
<sequence>YSTPTYGGWYVYSSGAVAAFMFVAVVPRLRKSLQPSENWGPNDVKEREMYHKANTPTSSLRSAIWLNITGNR</sequence>
<proteinExistence type="predicted"/>
<accession>A0ABY7F725</accession>
<dbReference type="Proteomes" id="UP001164746">
    <property type="component" value="Chromosome 10"/>
</dbReference>